<keyword evidence="8" id="KW-0723">Serine/threonine-protein kinase</keyword>
<dbReference type="EMBL" id="JACCKA010000003">
    <property type="protein sequence ID" value="NZA24821.1"/>
    <property type="molecule type" value="Genomic_DNA"/>
</dbReference>
<dbReference type="CDD" id="cd14014">
    <property type="entry name" value="STKc_PknB_like"/>
    <property type="match status" value="1"/>
</dbReference>
<evidence type="ECO:0000256" key="5">
    <source>
        <dbReference type="PROSITE-ProRule" id="PRU10141"/>
    </source>
</evidence>
<comment type="caution">
    <text evidence="8">The sequence shown here is derived from an EMBL/GenBank/DDBJ whole genome shotgun (WGS) entry which is preliminary data.</text>
</comment>
<dbReference type="Pfam" id="PF00069">
    <property type="entry name" value="Pkinase"/>
    <property type="match status" value="1"/>
</dbReference>
<sequence>MGESDKVGETQQTLALPARPEVEAGVYAPGARIGHYRLVSLLGRGGMGEVYLAEQLEPVRRQVALKLMKHRELDAAQRARFEVERQLLAQMSHPAIAQIYDAGTADGHPYSAMELIDGAPVDAYCRQAQLPLRARIELFVRICEGVQHAHQKGVIHRDIKPANVLVAGIDGRALPKIIDFGIATLGSPGSIGYGSGSDDRAGTPAYMSPEQATDPATVDTRSDIYSLGVLLHVLLTGCRPQAGADGAMLRPSARLVALGKAEVARAAVERGTSGARLLRVLREELDWVVTKAAAADRTLRYASAAELAEELRRFLEGRPLHAVPGRRGYAWRKFAGRNRVGLAAAAMVLVALLGGLGLSLYGLFEAREQRLLAEQRAEQLETVSSFQQSLLEDIDIEAMGLSLADMVRTQLVRGGRLDEEDAAQVLAQLSAADIARALVGDNVLAPSEEAIARDFASQPDVAADLREATAAVYAALGLYERAAEAYAPVIAHRLATLGPQAEPTLAARAEHADALIKLSRYDEARAALESALADSAALGWESETRGRIELAMAELDLAQGDPAAARARQERLLAKLRETRPADDVEVLRATNNLGMTMARSGDLHAGRELMEPALEHYRRRFGDEDPRTLSAMTTLAPLRAMLGDVESAERLQRTLAEIRIKQLGNEHPVTLVARGNLANMLSGLGRTEEALVEAEAVYDARVRVLGAEHPQTLRSLLNLASFHARIEDFEKALPLERQVLEARERILGHEHPDTVFMRLNHGATLRRAGHPAEAWQLLESALPVARRVLGDRHPQLRLGMHAAGEALLDLGDPAGSVTLLREALALHREHAGADSTETIAVAWKTVRALRANGETTEALALQRELVDPLLAADPETLSAPMLGRRRKIEAEMR</sequence>
<dbReference type="PANTHER" id="PTHR43289">
    <property type="entry name" value="MITOGEN-ACTIVATED PROTEIN KINASE KINASE KINASE 20-RELATED"/>
    <property type="match status" value="1"/>
</dbReference>
<dbReference type="GO" id="GO:0005524">
    <property type="term" value="F:ATP binding"/>
    <property type="evidence" value="ECO:0007669"/>
    <property type="project" value="UniProtKB-UniRule"/>
</dbReference>
<dbReference type="PANTHER" id="PTHR43289:SF6">
    <property type="entry name" value="SERINE_THREONINE-PROTEIN KINASE NEKL-3"/>
    <property type="match status" value="1"/>
</dbReference>
<keyword evidence="6" id="KW-1133">Transmembrane helix</keyword>
<dbReference type="PROSITE" id="PS00107">
    <property type="entry name" value="PROTEIN_KINASE_ATP"/>
    <property type="match status" value="1"/>
</dbReference>
<gene>
    <name evidence="8" type="ORF">H0E84_00325</name>
</gene>
<dbReference type="SMART" id="SM00220">
    <property type="entry name" value="S_TKc"/>
    <property type="match status" value="1"/>
</dbReference>
<dbReference type="SUPFAM" id="SSF48452">
    <property type="entry name" value="TPR-like"/>
    <property type="match status" value="3"/>
</dbReference>
<evidence type="ECO:0000256" key="3">
    <source>
        <dbReference type="ARBA" id="ARBA00022777"/>
    </source>
</evidence>
<feature type="binding site" evidence="5">
    <location>
        <position position="66"/>
    </location>
    <ligand>
        <name>ATP</name>
        <dbReference type="ChEBI" id="CHEBI:30616"/>
    </ligand>
</feature>
<dbReference type="RefSeq" id="WP_180676633.1">
    <property type="nucleotide sequence ID" value="NZ_JACCKA010000003.1"/>
</dbReference>
<dbReference type="InterPro" id="IPR011009">
    <property type="entry name" value="Kinase-like_dom_sf"/>
</dbReference>
<keyword evidence="6" id="KW-0812">Transmembrane</keyword>
<dbReference type="InterPro" id="IPR008271">
    <property type="entry name" value="Ser/Thr_kinase_AS"/>
</dbReference>
<dbReference type="SUPFAM" id="SSF56112">
    <property type="entry name" value="Protein kinase-like (PK-like)"/>
    <property type="match status" value="1"/>
</dbReference>
<dbReference type="PROSITE" id="PS50011">
    <property type="entry name" value="PROTEIN_KINASE_DOM"/>
    <property type="match status" value="1"/>
</dbReference>
<keyword evidence="9" id="KW-1185">Reference proteome</keyword>
<evidence type="ECO:0000256" key="6">
    <source>
        <dbReference type="SAM" id="Phobius"/>
    </source>
</evidence>
<organism evidence="8 9">
    <name type="scientific">Luteimonas salinisoli</name>
    <dbReference type="NCBI Taxonomy" id="2752307"/>
    <lineage>
        <taxon>Bacteria</taxon>
        <taxon>Pseudomonadati</taxon>
        <taxon>Pseudomonadota</taxon>
        <taxon>Gammaproteobacteria</taxon>
        <taxon>Lysobacterales</taxon>
        <taxon>Lysobacteraceae</taxon>
        <taxon>Luteimonas</taxon>
    </lineage>
</organism>
<evidence type="ECO:0000313" key="9">
    <source>
        <dbReference type="Proteomes" id="UP000578091"/>
    </source>
</evidence>
<evidence type="ECO:0000256" key="1">
    <source>
        <dbReference type="ARBA" id="ARBA00022679"/>
    </source>
</evidence>
<dbReference type="AlphaFoldDB" id="A0A853J706"/>
<dbReference type="InterPro" id="IPR000719">
    <property type="entry name" value="Prot_kinase_dom"/>
</dbReference>
<evidence type="ECO:0000256" key="4">
    <source>
        <dbReference type="ARBA" id="ARBA00022840"/>
    </source>
</evidence>
<dbReference type="PROSITE" id="PS00108">
    <property type="entry name" value="PROTEIN_KINASE_ST"/>
    <property type="match status" value="1"/>
</dbReference>
<dbReference type="Pfam" id="PF13424">
    <property type="entry name" value="TPR_12"/>
    <property type="match status" value="3"/>
</dbReference>
<dbReference type="Gene3D" id="1.25.40.10">
    <property type="entry name" value="Tetratricopeptide repeat domain"/>
    <property type="match status" value="3"/>
</dbReference>
<reference evidence="8 9" key="1">
    <citation type="submission" date="2020-07" db="EMBL/GenBank/DDBJ databases">
        <title>Luteimonas sp. SJ-92.</title>
        <authorList>
            <person name="Huang X.-X."/>
            <person name="Xu L."/>
            <person name="Sun J.-Q."/>
        </authorList>
    </citation>
    <scope>NUCLEOTIDE SEQUENCE [LARGE SCALE GENOMIC DNA]</scope>
    <source>
        <strain evidence="8 9">SJ-92</strain>
    </source>
</reference>
<dbReference type="Gene3D" id="3.30.200.20">
    <property type="entry name" value="Phosphorylase Kinase, domain 1"/>
    <property type="match status" value="1"/>
</dbReference>
<keyword evidence="2 5" id="KW-0547">Nucleotide-binding</keyword>
<accession>A0A853J706</accession>
<dbReference type="InterPro" id="IPR017441">
    <property type="entry name" value="Protein_kinase_ATP_BS"/>
</dbReference>
<feature type="transmembrane region" description="Helical" evidence="6">
    <location>
        <begin position="340"/>
        <end position="364"/>
    </location>
</feature>
<keyword evidence="3 8" id="KW-0418">Kinase</keyword>
<evidence type="ECO:0000256" key="2">
    <source>
        <dbReference type="ARBA" id="ARBA00022741"/>
    </source>
</evidence>
<dbReference type="Proteomes" id="UP000578091">
    <property type="component" value="Unassembled WGS sequence"/>
</dbReference>
<feature type="domain" description="Protein kinase" evidence="7">
    <location>
        <begin position="36"/>
        <end position="315"/>
    </location>
</feature>
<dbReference type="InterPro" id="IPR011990">
    <property type="entry name" value="TPR-like_helical_dom_sf"/>
</dbReference>
<proteinExistence type="predicted"/>
<dbReference type="GO" id="GO:0004674">
    <property type="term" value="F:protein serine/threonine kinase activity"/>
    <property type="evidence" value="ECO:0007669"/>
    <property type="project" value="UniProtKB-KW"/>
</dbReference>
<keyword evidence="4 5" id="KW-0067">ATP-binding</keyword>
<name>A0A853J706_9GAMM</name>
<evidence type="ECO:0000259" key="7">
    <source>
        <dbReference type="PROSITE" id="PS50011"/>
    </source>
</evidence>
<protein>
    <submittedName>
        <fullName evidence="8">Serine/threonine protein kinase</fullName>
    </submittedName>
</protein>
<keyword evidence="6" id="KW-0472">Membrane</keyword>
<evidence type="ECO:0000313" key="8">
    <source>
        <dbReference type="EMBL" id="NZA24821.1"/>
    </source>
</evidence>
<dbReference type="Gene3D" id="1.10.510.10">
    <property type="entry name" value="Transferase(Phosphotransferase) domain 1"/>
    <property type="match status" value="1"/>
</dbReference>
<keyword evidence="1" id="KW-0808">Transferase</keyword>